<feature type="region of interest" description="Disordered" evidence="1">
    <location>
        <begin position="1"/>
        <end position="23"/>
    </location>
</feature>
<evidence type="ECO:0000256" key="1">
    <source>
        <dbReference type="SAM" id="MobiDB-lite"/>
    </source>
</evidence>
<comment type="caution">
    <text evidence="2">The sequence shown here is derived from an EMBL/GenBank/DDBJ whole genome shotgun (WGS) entry which is preliminary data.</text>
</comment>
<protein>
    <submittedName>
        <fullName evidence="2">Uncharacterized protein</fullName>
    </submittedName>
</protein>
<feature type="non-terminal residue" evidence="2">
    <location>
        <position position="1"/>
    </location>
</feature>
<keyword evidence="3" id="KW-1185">Reference proteome</keyword>
<gene>
    <name evidence="2" type="ORF">PIB30_108943</name>
</gene>
<organism evidence="2 3">
    <name type="scientific">Stylosanthes scabra</name>
    <dbReference type="NCBI Taxonomy" id="79078"/>
    <lineage>
        <taxon>Eukaryota</taxon>
        <taxon>Viridiplantae</taxon>
        <taxon>Streptophyta</taxon>
        <taxon>Embryophyta</taxon>
        <taxon>Tracheophyta</taxon>
        <taxon>Spermatophyta</taxon>
        <taxon>Magnoliopsida</taxon>
        <taxon>eudicotyledons</taxon>
        <taxon>Gunneridae</taxon>
        <taxon>Pentapetalae</taxon>
        <taxon>rosids</taxon>
        <taxon>fabids</taxon>
        <taxon>Fabales</taxon>
        <taxon>Fabaceae</taxon>
        <taxon>Papilionoideae</taxon>
        <taxon>50 kb inversion clade</taxon>
        <taxon>dalbergioids sensu lato</taxon>
        <taxon>Dalbergieae</taxon>
        <taxon>Pterocarpus clade</taxon>
        <taxon>Stylosanthes</taxon>
    </lineage>
</organism>
<dbReference type="Proteomes" id="UP001341840">
    <property type="component" value="Unassembled WGS sequence"/>
</dbReference>
<name>A0ABU6X081_9FABA</name>
<proteinExistence type="predicted"/>
<dbReference type="EMBL" id="JASCZI010186554">
    <property type="protein sequence ID" value="MED6190749.1"/>
    <property type="molecule type" value="Genomic_DNA"/>
</dbReference>
<evidence type="ECO:0000313" key="3">
    <source>
        <dbReference type="Proteomes" id="UP001341840"/>
    </source>
</evidence>
<evidence type="ECO:0000313" key="2">
    <source>
        <dbReference type="EMBL" id="MED6190749.1"/>
    </source>
</evidence>
<accession>A0ABU6X081</accession>
<feature type="compositionally biased region" description="Polar residues" evidence="1">
    <location>
        <begin position="1"/>
        <end position="13"/>
    </location>
</feature>
<sequence>NNLHQPPTTNHQPFNPVEAKPPSTTNLRRVLFTTIGVPPQPLPLHYSSWGNRVHCNLHPSSLLHPSLLPPLALPLCWKPPIVALRYRVRHNLRQSLVLPPPALPLSPLPPPRATLLIALSVITPPIGSLRQ</sequence>
<reference evidence="2 3" key="1">
    <citation type="journal article" date="2023" name="Plants (Basel)">
        <title>Bridging the Gap: Combining Genomics and Transcriptomics Approaches to Understand Stylosanthes scabra, an Orphan Legume from the Brazilian Caatinga.</title>
        <authorList>
            <person name="Ferreira-Neto J.R.C."/>
            <person name="da Silva M.D."/>
            <person name="Binneck E."/>
            <person name="de Melo N.F."/>
            <person name="da Silva R.H."/>
            <person name="de Melo A.L.T.M."/>
            <person name="Pandolfi V."/>
            <person name="Bustamante F.O."/>
            <person name="Brasileiro-Vidal A.C."/>
            <person name="Benko-Iseppon A.M."/>
        </authorList>
    </citation>
    <scope>NUCLEOTIDE SEQUENCE [LARGE SCALE GENOMIC DNA]</scope>
    <source>
        <tissue evidence="2">Leaves</tissue>
    </source>
</reference>